<keyword evidence="5" id="KW-0560">Oxidoreductase</keyword>
<dbReference type="Pfam" id="PF05199">
    <property type="entry name" value="GMC_oxred_C"/>
    <property type="match status" value="1"/>
</dbReference>
<dbReference type="AlphaFoldDB" id="A0A7M2WRU2"/>
<dbReference type="InterPro" id="IPR000172">
    <property type="entry name" value="GMC_OxRdtase_N"/>
</dbReference>
<comment type="similarity">
    <text evidence="2">Belongs to the GMC oxidoreductase family.</text>
</comment>
<dbReference type="PANTHER" id="PTHR42784">
    <property type="entry name" value="PYRANOSE 2-OXIDASE"/>
    <property type="match status" value="1"/>
</dbReference>
<sequence length="596" mass="64590">MPTISPDKAKPEYDVIIVGSGAGGGQSAFTLTLAGLKCLMLEAGRSYDVVNETPMFHAPHQAPLGGVGTPDKPFGFHDATIDGGWQVPNEPYTSAHKQPHEEFQWWRARMMGGRTNHWGRISLRNGPYDFKPHSRDGLGFDWPVSYEDVEPYYTKVEMLIGVYGTNEGLENTPDSPPGVLLPAPKGRAAELLTQKHAKKVGVPVIPIHRAVLTRPLDWKTIPQKLYPGNKWAQGIVKEAMSDRGACFWATPCGRGCNVGANYQSTTVHLPPALATGNLDIIANAHCREVTMGKDGKATGVLFIDKTTGKEVEAKGKAVILAASACETVRILLNSAGGKGIANSSGLVGKYIMDTVGARLGGQIPALENIPPHNEDGAGGSHFYAPWWLYKEQLAGKLDFARGYHIEMGGSRHMPGGANPVSDDYTRGLYGTKLKEAARRYYGSFVGFSARGDMIPNADCYCELDPQVKDKWGVPVLRFHWKWSSHELNQAVHARKTFAAMIEAMGGTVRGDTNFTGPNSIEKPGSIIHEVGGALPGADPKKSVVNGFNQTWDVKNLFLNDGAPFATNADKNPTLTIMALAWRACDYIIEQAKQGTL</sequence>
<comment type="cofactor">
    <cofactor evidence="1">
        <name>FAD</name>
        <dbReference type="ChEBI" id="CHEBI:57692"/>
    </cofactor>
</comment>
<evidence type="ECO:0000256" key="2">
    <source>
        <dbReference type="ARBA" id="ARBA00010790"/>
    </source>
</evidence>
<dbReference type="InterPro" id="IPR051473">
    <property type="entry name" value="P2Ox-like"/>
</dbReference>
<dbReference type="SUPFAM" id="SSF51905">
    <property type="entry name" value="FAD/NAD(P)-binding domain"/>
    <property type="match status" value="1"/>
</dbReference>
<protein>
    <submittedName>
        <fullName evidence="8">GMC family oxidoreductase</fullName>
    </submittedName>
</protein>
<dbReference type="RefSeq" id="WP_206291213.1">
    <property type="nucleotide sequence ID" value="NZ_CP063458.1"/>
</dbReference>
<dbReference type="GO" id="GO:0016614">
    <property type="term" value="F:oxidoreductase activity, acting on CH-OH group of donors"/>
    <property type="evidence" value="ECO:0007669"/>
    <property type="project" value="InterPro"/>
</dbReference>
<dbReference type="PANTHER" id="PTHR42784:SF1">
    <property type="entry name" value="PYRANOSE 2-OXIDASE"/>
    <property type="match status" value="1"/>
</dbReference>
<evidence type="ECO:0000256" key="5">
    <source>
        <dbReference type="ARBA" id="ARBA00023002"/>
    </source>
</evidence>
<evidence type="ECO:0000256" key="3">
    <source>
        <dbReference type="ARBA" id="ARBA00022630"/>
    </source>
</evidence>
<dbReference type="GO" id="GO:0050660">
    <property type="term" value="F:flavin adenine dinucleotide binding"/>
    <property type="evidence" value="ECO:0007669"/>
    <property type="project" value="InterPro"/>
</dbReference>
<dbReference type="SUPFAM" id="SSF54373">
    <property type="entry name" value="FAD-linked reductases, C-terminal domain"/>
    <property type="match status" value="1"/>
</dbReference>
<proteinExistence type="inferred from homology"/>
<gene>
    <name evidence="8" type="ORF">IPV69_18545</name>
</gene>
<dbReference type="InterPro" id="IPR036188">
    <property type="entry name" value="FAD/NAD-bd_sf"/>
</dbReference>
<feature type="domain" description="Glucose-methanol-choline oxidoreductase C-terminal" evidence="7">
    <location>
        <begin position="455"/>
        <end position="580"/>
    </location>
</feature>
<evidence type="ECO:0000259" key="6">
    <source>
        <dbReference type="Pfam" id="PF00732"/>
    </source>
</evidence>
<dbReference type="InterPro" id="IPR007867">
    <property type="entry name" value="GMC_OxRtase_C"/>
</dbReference>
<evidence type="ECO:0000259" key="7">
    <source>
        <dbReference type="Pfam" id="PF05199"/>
    </source>
</evidence>
<keyword evidence="4" id="KW-0274">FAD</keyword>
<dbReference type="KEGG" id="hbs:IPV69_18545"/>
<dbReference type="Gene3D" id="3.50.50.60">
    <property type="entry name" value="FAD/NAD(P)-binding domain"/>
    <property type="match status" value="2"/>
</dbReference>
<organism evidence="8 9">
    <name type="scientific">Humisphaera borealis</name>
    <dbReference type="NCBI Taxonomy" id="2807512"/>
    <lineage>
        <taxon>Bacteria</taxon>
        <taxon>Pseudomonadati</taxon>
        <taxon>Planctomycetota</taxon>
        <taxon>Phycisphaerae</taxon>
        <taxon>Tepidisphaerales</taxon>
        <taxon>Tepidisphaeraceae</taxon>
        <taxon>Humisphaera</taxon>
    </lineage>
</organism>
<name>A0A7M2WRU2_9BACT</name>
<evidence type="ECO:0000256" key="4">
    <source>
        <dbReference type="ARBA" id="ARBA00022827"/>
    </source>
</evidence>
<keyword evidence="3" id="KW-0285">Flavoprotein</keyword>
<dbReference type="Pfam" id="PF00732">
    <property type="entry name" value="GMC_oxred_N"/>
    <property type="match status" value="1"/>
</dbReference>
<evidence type="ECO:0000313" key="9">
    <source>
        <dbReference type="Proteomes" id="UP000593765"/>
    </source>
</evidence>
<accession>A0A7M2WRU2</accession>
<keyword evidence="9" id="KW-1185">Reference proteome</keyword>
<evidence type="ECO:0000256" key="1">
    <source>
        <dbReference type="ARBA" id="ARBA00001974"/>
    </source>
</evidence>
<feature type="domain" description="Glucose-methanol-choline oxidoreductase N-terminal" evidence="6">
    <location>
        <begin position="251"/>
        <end position="339"/>
    </location>
</feature>
<reference evidence="8 9" key="1">
    <citation type="submission" date="2020-10" db="EMBL/GenBank/DDBJ databases">
        <title>Wide distribution of Phycisphaera-like planctomycetes from WD2101 soil group in peatlands and genome analysis of the first cultivated representative.</title>
        <authorList>
            <person name="Dedysh S.N."/>
            <person name="Beletsky A.V."/>
            <person name="Ivanova A."/>
            <person name="Kulichevskaya I.S."/>
            <person name="Suzina N.E."/>
            <person name="Philippov D.A."/>
            <person name="Rakitin A.L."/>
            <person name="Mardanov A.V."/>
            <person name="Ravin N.V."/>
        </authorList>
    </citation>
    <scope>NUCLEOTIDE SEQUENCE [LARGE SCALE GENOMIC DNA]</scope>
    <source>
        <strain evidence="8 9">M1803</strain>
    </source>
</reference>
<dbReference type="Proteomes" id="UP000593765">
    <property type="component" value="Chromosome"/>
</dbReference>
<dbReference type="EMBL" id="CP063458">
    <property type="protein sequence ID" value="QOV88238.1"/>
    <property type="molecule type" value="Genomic_DNA"/>
</dbReference>
<evidence type="ECO:0000313" key="8">
    <source>
        <dbReference type="EMBL" id="QOV88238.1"/>
    </source>
</evidence>